<dbReference type="GO" id="GO:0016740">
    <property type="term" value="F:transferase activity"/>
    <property type="evidence" value="ECO:0007669"/>
    <property type="project" value="UniProtKB-KW"/>
</dbReference>
<dbReference type="Gene3D" id="3.40.30.10">
    <property type="entry name" value="Glutaredoxin"/>
    <property type="match status" value="1"/>
</dbReference>
<evidence type="ECO:0000259" key="2">
    <source>
        <dbReference type="PROSITE" id="PS50405"/>
    </source>
</evidence>
<feature type="domain" description="GST N-terminal" evidence="1">
    <location>
        <begin position="2"/>
        <end position="80"/>
    </location>
</feature>
<evidence type="ECO:0000313" key="4">
    <source>
        <dbReference type="Proteomes" id="UP000295391"/>
    </source>
</evidence>
<dbReference type="EMBL" id="SNYR01000002">
    <property type="protein sequence ID" value="TDQ63705.1"/>
    <property type="molecule type" value="Genomic_DNA"/>
</dbReference>
<dbReference type="PANTHER" id="PTHR43968">
    <property type="match status" value="1"/>
</dbReference>
<comment type="caution">
    <text evidence="3">The sequence shown here is derived from an EMBL/GenBank/DDBJ whole genome shotgun (WGS) entry which is preliminary data.</text>
</comment>
<dbReference type="InterPro" id="IPR004045">
    <property type="entry name" value="Glutathione_S-Trfase_N"/>
</dbReference>
<organism evidence="3 4">
    <name type="scientific">Maritalea mobilis</name>
    <dbReference type="NCBI Taxonomy" id="483324"/>
    <lineage>
        <taxon>Bacteria</taxon>
        <taxon>Pseudomonadati</taxon>
        <taxon>Pseudomonadota</taxon>
        <taxon>Alphaproteobacteria</taxon>
        <taxon>Hyphomicrobiales</taxon>
        <taxon>Devosiaceae</taxon>
        <taxon>Maritalea</taxon>
    </lineage>
</organism>
<dbReference type="Gene3D" id="1.20.1050.10">
    <property type="match status" value="1"/>
</dbReference>
<dbReference type="InterPro" id="IPR036282">
    <property type="entry name" value="Glutathione-S-Trfase_C_sf"/>
</dbReference>
<dbReference type="RefSeq" id="WP_133572371.1">
    <property type="nucleotide sequence ID" value="NZ_SNYR01000002.1"/>
</dbReference>
<proteinExistence type="predicted"/>
<dbReference type="CDD" id="cd03196">
    <property type="entry name" value="GST_C_5"/>
    <property type="match status" value="1"/>
</dbReference>
<dbReference type="InterPro" id="IPR010987">
    <property type="entry name" value="Glutathione-S-Trfase_C-like"/>
</dbReference>
<dbReference type="GO" id="GO:0005737">
    <property type="term" value="C:cytoplasm"/>
    <property type="evidence" value="ECO:0007669"/>
    <property type="project" value="TreeGrafter"/>
</dbReference>
<evidence type="ECO:0000313" key="3">
    <source>
        <dbReference type="EMBL" id="TDQ63705.1"/>
    </source>
</evidence>
<dbReference type="Proteomes" id="UP000295391">
    <property type="component" value="Unassembled WGS sequence"/>
</dbReference>
<dbReference type="SFLD" id="SFLDS00019">
    <property type="entry name" value="Glutathione_Transferase_(cytos"/>
    <property type="match status" value="1"/>
</dbReference>
<dbReference type="Pfam" id="PF13417">
    <property type="entry name" value="GST_N_3"/>
    <property type="match status" value="1"/>
</dbReference>
<sequence>MTRPILYSFRRCPYAMRGRLGLHAAQIEVELREILLRDKPTLFLERSPKGTVPVLDLGNEVIEESHDILKWALAQSDPDDVQHGGEDLDAMHALIEQSDREFKPLLDRYKYPSRYDLENGDPARDEALPFLDMLNDRLADGGFLFHGRLSVADLGIWPFIRQFAHVDRDWFWAQDRPHLIAWLDYFLASDRFKAIMPKFTSWADGDDPVLFPTN</sequence>
<dbReference type="InterPro" id="IPR050983">
    <property type="entry name" value="GST_Omega/HSP26"/>
</dbReference>
<keyword evidence="4" id="KW-1185">Reference proteome</keyword>
<dbReference type="AlphaFoldDB" id="A0A4R6VJX6"/>
<keyword evidence="3" id="KW-0808">Transferase</keyword>
<dbReference type="SUPFAM" id="SSF47616">
    <property type="entry name" value="GST C-terminal domain-like"/>
    <property type="match status" value="1"/>
</dbReference>
<dbReference type="Pfam" id="PF13410">
    <property type="entry name" value="GST_C_2"/>
    <property type="match status" value="1"/>
</dbReference>
<name>A0A4R6VJX6_9HYPH</name>
<accession>A0A4R6VJX6</accession>
<dbReference type="InterPro" id="IPR040079">
    <property type="entry name" value="Glutathione_S-Trfase"/>
</dbReference>
<protein>
    <submittedName>
        <fullName evidence="3">Glutathione S-transferase</fullName>
    </submittedName>
</protein>
<reference evidence="3 4" key="1">
    <citation type="submission" date="2019-03" db="EMBL/GenBank/DDBJ databases">
        <title>Genomic Encyclopedia of Type Strains, Phase III (KMG-III): the genomes of soil and plant-associated and newly described type strains.</title>
        <authorList>
            <person name="Whitman W."/>
        </authorList>
    </citation>
    <scope>NUCLEOTIDE SEQUENCE [LARGE SCALE GENOMIC DNA]</scope>
    <source>
        <strain evidence="3 4">CGMCC 1.7002</strain>
    </source>
</reference>
<feature type="domain" description="GST C-terminal" evidence="2">
    <location>
        <begin position="84"/>
        <end position="209"/>
    </location>
</feature>
<dbReference type="SUPFAM" id="SSF52833">
    <property type="entry name" value="Thioredoxin-like"/>
    <property type="match status" value="1"/>
</dbReference>
<dbReference type="PANTHER" id="PTHR43968:SF6">
    <property type="entry name" value="GLUTATHIONE S-TRANSFERASE OMEGA"/>
    <property type="match status" value="1"/>
</dbReference>
<dbReference type="PROSITE" id="PS50404">
    <property type="entry name" value="GST_NTER"/>
    <property type="match status" value="1"/>
</dbReference>
<dbReference type="PROSITE" id="PS50405">
    <property type="entry name" value="GST_CTER"/>
    <property type="match status" value="1"/>
</dbReference>
<dbReference type="OrthoDB" id="9799538at2"/>
<evidence type="ECO:0000259" key="1">
    <source>
        <dbReference type="PROSITE" id="PS50404"/>
    </source>
</evidence>
<gene>
    <name evidence="3" type="ORF">ATL17_1713</name>
</gene>
<dbReference type="InterPro" id="IPR036249">
    <property type="entry name" value="Thioredoxin-like_sf"/>
</dbReference>